<dbReference type="OrthoDB" id="798298at2"/>
<sequence>MTIKKTKKKVLLVTTSLANGGAERFVATLSKILVNLEYEVHIVTVLNNIEFEYQGELFNMGFLKEKNDSVFGKINRFFVLKKYLKEQNFELIIDNRTRTKTVTEILFNLFLYNVSKVIFIVHSYKVALYFPRIKWIAKRLYTKSKLFVCVSKEIEQQVKKQYSYKNTCVLYNPIDFDKISHFSEEYQIQGNYILVYGRLDDEVKNLSLLINSYAKSSLSEKGIQLLILGDGKDKQYLKNLVSSLKLSESILFFDKKTNPFPYVKNAIFTVLSSNYEGFPTVLLESLALNTPVVSVNCKSGPAEIIINEVNGLLVENHDSEKLAQAMDRMINDEVLYQNCKANAKETIKHLSLECVSKNWQDILENE</sequence>
<dbReference type="Gene3D" id="3.40.50.2000">
    <property type="entry name" value="Glycogen Phosphorylase B"/>
    <property type="match status" value="2"/>
</dbReference>
<dbReference type="RefSeq" id="WP_084127103.1">
    <property type="nucleotide sequence ID" value="NZ_FQZI01000002.1"/>
</dbReference>
<evidence type="ECO:0000259" key="2">
    <source>
        <dbReference type="Pfam" id="PF13439"/>
    </source>
</evidence>
<dbReference type="InterPro" id="IPR028098">
    <property type="entry name" value="Glyco_trans_4-like_N"/>
</dbReference>
<evidence type="ECO:0000259" key="1">
    <source>
        <dbReference type="Pfam" id="PF00534"/>
    </source>
</evidence>
<keyword evidence="4" id="KW-1185">Reference proteome</keyword>
<protein>
    <submittedName>
        <fullName evidence="3">Glycosyltransferase involved in cell wall bisynthesis</fullName>
    </submittedName>
</protein>
<keyword evidence="3" id="KW-0808">Transferase</keyword>
<feature type="domain" description="Glycosyl transferase family 1" evidence="1">
    <location>
        <begin position="189"/>
        <end position="345"/>
    </location>
</feature>
<dbReference type="Pfam" id="PF13439">
    <property type="entry name" value="Glyco_transf_4"/>
    <property type="match status" value="1"/>
</dbReference>
<dbReference type="Proteomes" id="UP000184488">
    <property type="component" value="Unassembled WGS sequence"/>
</dbReference>
<dbReference type="Pfam" id="PF00534">
    <property type="entry name" value="Glycos_transf_1"/>
    <property type="match status" value="1"/>
</dbReference>
<evidence type="ECO:0000313" key="4">
    <source>
        <dbReference type="Proteomes" id="UP000184488"/>
    </source>
</evidence>
<organism evidence="3 4">
    <name type="scientific">Flavobacterium terrae</name>
    <dbReference type="NCBI Taxonomy" id="415425"/>
    <lineage>
        <taxon>Bacteria</taxon>
        <taxon>Pseudomonadati</taxon>
        <taxon>Bacteroidota</taxon>
        <taxon>Flavobacteriia</taxon>
        <taxon>Flavobacteriales</taxon>
        <taxon>Flavobacteriaceae</taxon>
        <taxon>Flavobacterium</taxon>
    </lineage>
</organism>
<evidence type="ECO:0000313" key="3">
    <source>
        <dbReference type="EMBL" id="SHI62422.1"/>
    </source>
</evidence>
<name>A0A1M6CN05_9FLAO</name>
<dbReference type="SUPFAM" id="SSF53756">
    <property type="entry name" value="UDP-Glycosyltransferase/glycogen phosphorylase"/>
    <property type="match status" value="1"/>
</dbReference>
<dbReference type="PANTHER" id="PTHR12526">
    <property type="entry name" value="GLYCOSYLTRANSFERASE"/>
    <property type="match status" value="1"/>
</dbReference>
<feature type="domain" description="Glycosyltransferase subfamily 4-like N-terminal" evidence="2">
    <location>
        <begin position="20"/>
        <end position="177"/>
    </location>
</feature>
<gene>
    <name evidence="3" type="ORF">SAMN05444363_1008</name>
</gene>
<reference evidence="4" key="1">
    <citation type="submission" date="2016-11" db="EMBL/GenBank/DDBJ databases">
        <authorList>
            <person name="Varghese N."/>
            <person name="Submissions S."/>
        </authorList>
    </citation>
    <scope>NUCLEOTIDE SEQUENCE [LARGE SCALE GENOMIC DNA]</scope>
    <source>
        <strain evidence="4">DSM 18829</strain>
    </source>
</reference>
<dbReference type="CDD" id="cd03811">
    <property type="entry name" value="GT4_GT28_WabH-like"/>
    <property type="match status" value="1"/>
</dbReference>
<dbReference type="InterPro" id="IPR001296">
    <property type="entry name" value="Glyco_trans_1"/>
</dbReference>
<dbReference type="PANTHER" id="PTHR12526:SF630">
    <property type="entry name" value="GLYCOSYLTRANSFERASE"/>
    <property type="match status" value="1"/>
</dbReference>
<dbReference type="STRING" id="415425.SAMN05444363_1008"/>
<dbReference type="GO" id="GO:0016757">
    <property type="term" value="F:glycosyltransferase activity"/>
    <property type="evidence" value="ECO:0007669"/>
    <property type="project" value="InterPro"/>
</dbReference>
<dbReference type="AlphaFoldDB" id="A0A1M6CN05"/>
<proteinExistence type="predicted"/>
<dbReference type="EMBL" id="FQZI01000002">
    <property type="protein sequence ID" value="SHI62422.1"/>
    <property type="molecule type" value="Genomic_DNA"/>
</dbReference>
<accession>A0A1M6CN05</accession>